<dbReference type="AlphaFoldDB" id="B7K295"/>
<dbReference type="KEGG" id="cyp:PCC8801_1163"/>
<evidence type="ECO:0000313" key="2">
    <source>
        <dbReference type="Proteomes" id="UP000008204"/>
    </source>
</evidence>
<keyword evidence="2" id="KW-1185">Reference proteome</keyword>
<gene>
    <name evidence="1" type="ordered locus">PCC8801_1163</name>
</gene>
<dbReference type="eggNOG" id="ENOG5032JGM">
    <property type="taxonomic scope" value="Bacteria"/>
</dbReference>
<dbReference type="RefSeq" id="WP_012594505.1">
    <property type="nucleotide sequence ID" value="NC_011726.1"/>
</dbReference>
<proteinExistence type="predicted"/>
<dbReference type="OrthoDB" id="495562at2"/>
<protein>
    <submittedName>
        <fullName evidence="1">Uncharacterized protein</fullName>
    </submittedName>
</protein>
<dbReference type="Proteomes" id="UP000008204">
    <property type="component" value="Chromosome"/>
</dbReference>
<name>B7K295_RIPO1</name>
<sequence>MNYCPICSGKILRHINQNEIYWYCPCCHETVPNLNQISARQNNSSLPLQKESIAISIKVTA</sequence>
<dbReference type="EMBL" id="CP001287">
    <property type="protein sequence ID" value="ACK65231.1"/>
    <property type="molecule type" value="Genomic_DNA"/>
</dbReference>
<evidence type="ECO:0000313" key="1">
    <source>
        <dbReference type="EMBL" id="ACK65231.1"/>
    </source>
</evidence>
<reference evidence="2" key="1">
    <citation type="journal article" date="2011" name="MBio">
        <title>Novel metabolic attributes of the genus Cyanothece, comprising a group of unicellular nitrogen-fixing Cyanobacteria.</title>
        <authorList>
            <person name="Bandyopadhyay A."/>
            <person name="Elvitigala T."/>
            <person name="Welsh E."/>
            <person name="Stockel J."/>
            <person name="Liberton M."/>
            <person name="Min H."/>
            <person name="Sherman L.A."/>
            <person name="Pakrasi H.B."/>
        </authorList>
    </citation>
    <scope>NUCLEOTIDE SEQUENCE [LARGE SCALE GENOMIC DNA]</scope>
    <source>
        <strain evidence="2">PCC 8801</strain>
    </source>
</reference>
<dbReference type="HOGENOM" id="CLU_192773_2_0_3"/>
<accession>B7K295</accession>
<organism evidence="1 2">
    <name type="scientific">Rippkaea orientalis (strain PCC 8801 / RF-1)</name>
    <name type="common">Cyanothece sp. (strain PCC 8801)</name>
    <dbReference type="NCBI Taxonomy" id="41431"/>
    <lineage>
        <taxon>Bacteria</taxon>
        <taxon>Bacillati</taxon>
        <taxon>Cyanobacteriota</taxon>
        <taxon>Cyanophyceae</taxon>
        <taxon>Oscillatoriophycideae</taxon>
        <taxon>Chroococcales</taxon>
        <taxon>Aphanothecaceae</taxon>
        <taxon>Rippkaea</taxon>
        <taxon>Rippkaea orientalis</taxon>
    </lineage>
</organism>